<reference evidence="4 5" key="1">
    <citation type="submission" date="2017-04" db="EMBL/GenBank/DDBJ databases">
        <authorList>
            <person name="Afonso C.L."/>
            <person name="Miller P.J."/>
            <person name="Scott M.A."/>
            <person name="Spackman E."/>
            <person name="Goraichik I."/>
            <person name="Dimitrov K.M."/>
            <person name="Suarez D.L."/>
            <person name="Swayne D.E."/>
        </authorList>
    </citation>
    <scope>NUCLEOTIDE SEQUENCE [LARGE SCALE GENOMIC DNA]</scope>
    <source>
        <strain evidence="4 5">DSM 19625</strain>
    </source>
</reference>
<accession>A0A1W2F7A4</accession>
<dbReference type="PANTHER" id="PTHR30273:SF2">
    <property type="entry name" value="PROTEIN FECR"/>
    <property type="match status" value="1"/>
</dbReference>
<dbReference type="PANTHER" id="PTHR30273">
    <property type="entry name" value="PERIPLASMIC SIGNAL SENSOR AND SIGMA FACTOR ACTIVATOR FECR-RELATED"/>
    <property type="match status" value="1"/>
</dbReference>
<dbReference type="InterPro" id="IPR006860">
    <property type="entry name" value="FecR"/>
</dbReference>
<dbReference type="GO" id="GO:0016989">
    <property type="term" value="F:sigma factor antagonist activity"/>
    <property type="evidence" value="ECO:0007669"/>
    <property type="project" value="TreeGrafter"/>
</dbReference>
<dbReference type="EMBL" id="FWYB01000024">
    <property type="protein sequence ID" value="SMD17800.1"/>
    <property type="molecule type" value="Genomic_DNA"/>
</dbReference>
<keyword evidence="5" id="KW-1185">Reference proteome</keyword>
<evidence type="ECO:0000313" key="5">
    <source>
        <dbReference type="Proteomes" id="UP000192678"/>
    </source>
</evidence>
<proteinExistence type="predicted"/>
<dbReference type="Gene3D" id="2.60.120.1440">
    <property type="match status" value="1"/>
</dbReference>
<keyword evidence="1" id="KW-0472">Membrane</keyword>
<sequence>MKANTEEEIKEIFKLYLNQRSAPEQEAMLFAYINKHENTQDLFQEEIDKVWDEEIDEPAVERITINKNRTIRMWIKYAACLFLVCGFVLSWHMIQQRQEYSQPSAVEITKTTRRGEKLKLLLPDSSVVYLNAMSKLSFPKRFEPGKKREIKLEGEAFFEVKHDSNRPFIVHSGALQTRVLGTSFNINAYADNKTYSVSVRTGKVGVSEVNKSGQKQLSLLLPGKHLVYNLASKKYTIATRRATEFNSWTTNRFIFKNETLGNILASLKRSYPVDFKINNTKLLSCRFNATFTNRNIKEIADQLQTMSGGGIHYKFNLNNTIITFWGEVCQ</sequence>
<dbReference type="InterPro" id="IPR032508">
    <property type="entry name" value="FecR_C"/>
</dbReference>
<evidence type="ECO:0000259" key="3">
    <source>
        <dbReference type="Pfam" id="PF16344"/>
    </source>
</evidence>
<name>A0A1W2F7A4_9SPHI</name>
<evidence type="ECO:0000313" key="4">
    <source>
        <dbReference type="EMBL" id="SMD17800.1"/>
    </source>
</evidence>
<dbReference type="STRING" id="475255.SAMN04488101_12420"/>
<dbReference type="Pfam" id="PF04773">
    <property type="entry name" value="FecR"/>
    <property type="match status" value="1"/>
</dbReference>
<feature type="transmembrane region" description="Helical" evidence="1">
    <location>
        <begin position="74"/>
        <end position="94"/>
    </location>
</feature>
<evidence type="ECO:0000259" key="2">
    <source>
        <dbReference type="Pfam" id="PF04773"/>
    </source>
</evidence>
<feature type="domain" description="Protein FecR C-terminal" evidence="3">
    <location>
        <begin position="252"/>
        <end position="322"/>
    </location>
</feature>
<protein>
    <submittedName>
        <fullName evidence="4">FecR family protein</fullName>
    </submittedName>
</protein>
<dbReference type="Gene3D" id="3.55.50.30">
    <property type="match status" value="1"/>
</dbReference>
<dbReference type="OrthoDB" id="1119382at2"/>
<evidence type="ECO:0000256" key="1">
    <source>
        <dbReference type="SAM" id="Phobius"/>
    </source>
</evidence>
<dbReference type="InterPro" id="IPR012373">
    <property type="entry name" value="Ferrdict_sens_TM"/>
</dbReference>
<organism evidence="4 5">
    <name type="scientific">Pedobacter nyackensis</name>
    <dbReference type="NCBI Taxonomy" id="475255"/>
    <lineage>
        <taxon>Bacteria</taxon>
        <taxon>Pseudomonadati</taxon>
        <taxon>Bacteroidota</taxon>
        <taxon>Sphingobacteriia</taxon>
        <taxon>Sphingobacteriales</taxon>
        <taxon>Sphingobacteriaceae</taxon>
        <taxon>Pedobacter</taxon>
    </lineage>
</organism>
<keyword evidence="1" id="KW-1133">Transmembrane helix</keyword>
<dbReference type="PIRSF" id="PIRSF018266">
    <property type="entry name" value="FecR"/>
    <property type="match status" value="1"/>
</dbReference>
<feature type="domain" description="FecR protein" evidence="2">
    <location>
        <begin position="111"/>
        <end position="204"/>
    </location>
</feature>
<dbReference type="AlphaFoldDB" id="A0A1W2F7A4"/>
<dbReference type="Pfam" id="PF16344">
    <property type="entry name" value="FecR_C"/>
    <property type="match status" value="1"/>
</dbReference>
<dbReference type="RefSeq" id="WP_084292416.1">
    <property type="nucleotide sequence ID" value="NZ_FWYB01000024.1"/>
</dbReference>
<keyword evidence="1" id="KW-0812">Transmembrane</keyword>
<gene>
    <name evidence="4" type="ORF">SAMN04488101_12420</name>
</gene>
<dbReference type="Proteomes" id="UP000192678">
    <property type="component" value="Unassembled WGS sequence"/>
</dbReference>